<reference evidence="2" key="1">
    <citation type="journal article" date="2019" name="Int. J. Syst. Evol. Microbiol.">
        <title>The Global Catalogue of Microorganisms (GCM) 10K type strain sequencing project: providing services to taxonomists for standard genome sequencing and annotation.</title>
        <authorList>
            <consortium name="The Broad Institute Genomics Platform"/>
            <consortium name="The Broad Institute Genome Sequencing Center for Infectious Disease"/>
            <person name="Wu L."/>
            <person name="Ma J."/>
        </authorList>
    </citation>
    <scope>NUCLEOTIDE SEQUENCE [LARGE SCALE GENOMIC DNA]</scope>
    <source>
        <strain evidence="2">CECT 8655</strain>
    </source>
</reference>
<protein>
    <submittedName>
        <fullName evidence="1">DUF4442 domain-containing protein</fullName>
    </submittedName>
</protein>
<sequence length="178" mass="20793">MYAKLQAIAEKFISKKNIYKYGFNYSPMYRRSTGRVIFVSEDLHKVIVRIKLSYKNSNYVGSIFGGSLLSASDPIFMIQLLNILGNSYVVWDKATYIRFKKPAKEHCFIDFTFTCEEIEDIKKQVKENNKIDIVKNIQITNKDKSVVFAEIDKTIYIADKEYYKLKRKNKSSTLISSY</sequence>
<dbReference type="EMBL" id="JBHSCY010000002">
    <property type="protein sequence ID" value="MFC4269460.1"/>
    <property type="molecule type" value="Genomic_DNA"/>
</dbReference>
<dbReference type="Proteomes" id="UP001595826">
    <property type="component" value="Unassembled WGS sequence"/>
</dbReference>
<dbReference type="SUPFAM" id="SSF54637">
    <property type="entry name" value="Thioesterase/thiol ester dehydrase-isomerase"/>
    <property type="match status" value="1"/>
</dbReference>
<gene>
    <name evidence="1" type="ORF">ACFOWD_11125</name>
</gene>
<proteinExistence type="predicted"/>
<evidence type="ECO:0000313" key="2">
    <source>
        <dbReference type="Proteomes" id="UP001595826"/>
    </source>
</evidence>
<comment type="caution">
    <text evidence="1">The sequence shown here is derived from an EMBL/GenBank/DDBJ whole genome shotgun (WGS) entry which is preliminary data.</text>
</comment>
<dbReference type="Pfam" id="PF14539">
    <property type="entry name" value="DUF4442"/>
    <property type="match status" value="1"/>
</dbReference>
<evidence type="ECO:0000313" key="1">
    <source>
        <dbReference type="EMBL" id="MFC4269460.1"/>
    </source>
</evidence>
<dbReference type="InterPro" id="IPR027961">
    <property type="entry name" value="DUF4442"/>
</dbReference>
<accession>A0ABV8RAL4</accession>
<dbReference type="InterPro" id="IPR029069">
    <property type="entry name" value="HotDog_dom_sf"/>
</dbReference>
<dbReference type="RefSeq" id="WP_377410573.1">
    <property type="nucleotide sequence ID" value="NZ_JBHSCY010000002.1"/>
</dbReference>
<dbReference type="Gene3D" id="3.10.129.10">
    <property type="entry name" value="Hotdog Thioesterase"/>
    <property type="match status" value="1"/>
</dbReference>
<name>A0ABV8RAL4_9FLAO</name>
<organism evidence="1 2">
    <name type="scientific">Polaribacter marinivivus</name>
    <dbReference type="NCBI Taxonomy" id="1524260"/>
    <lineage>
        <taxon>Bacteria</taxon>
        <taxon>Pseudomonadati</taxon>
        <taxon>Bacteroidota</taxon>
        <taxon>Flavobacteriia</taxon>
        <taxon>Flavobacteriales</taxon>
        <taxon>Flavobacteriaceae</taxon>
    </lineage>
</organism>
<keyword evidence="2" id="KW-1185">Reference proteome</keyword>